<proteinExistence type="predicted"/>
<accession>A0AAV4MQU1</accession>
<protein>
    <submittedName>
        <fullName evidence="1">Uncharacterized protein</fullName>
    </submittedName>
</protein>
<dbReference type="Proteomes" id="UP001054945">
    <property type="component" value="Unassembled WGS sequence"/>
</dbReference>
<sequence length="89" mass="10421">MFLILCKEYERASVSYDLQPGFGIGMKNTQALQIRKEHSEFVFGLDFNPKTRNEVCDCALDSLLCIYNNETNFRHYISVINWFKNLGNF</sequence>
<reference evidence="1 2" key="1">
    <citation type="submission" date="2021-06" db="EMBL/GenBank/DDBJ databases">
        <title>Caerostris extrusa draft genome.</title>
        <authorList>
            <person name="Kono N."/>
            <person name="Arakawa K."/>
        </authorList>
    </citation>
    <scope>NUCLEOTIDE SEQUENCE [LARGE SCALE GENOMIC DNA]</scope>
</reference>
<evidence type="ECO:0000313" key="2">
    <source>
        <dbReference type="Proteomes" id="UP001054945"/>
    </source>
</evidence>
<gene>
    <name evidence="1" type="ORF">CEXT_344391</name>
</gene>
<dbReference type="EMBL" id="BPLR01020040">
    <property type="protein sequence ID" value="GIX74178.1"/>
    <property type="molecule type" value="Genomic_DNA"/>
</dbReference>
<name>A0AAV4MQU1_CAEEX</name>
<evidence type="ECO:0000313" key="1">
    <source>
        <dbReference type="EMBL" id="GIX74178.1"/>
    </source>
</evidence>
<comment type="caution">
    <text evidence="1">The sequence shown here is derived from an EMBL/GenBank/DDBJ whole genome shotgun (WGS) entry which is preliminary data.</text>
</comment>
<keyword evidence="2" id="KW-1185">Reference proteome</keyword>
<organism evidence="1 2">
    <name type="scientific">Caerostris extrusa</name>
    <name type="common">Bark spider</name>
    <name type="synonym">Caerostris bankana</name>
    <dbReference type="NCBI Taxonomy" id="172846"/>
    <lineage>
        <taxon>Eukaryota</taxon>
        <taxon>Metazoa</taxon>
        <taxon>Ecdysozoa</taxon>
        <taxon>Arthropoda</taxon>
        <taxon>Chelicerata</taxon>
        <taxon>Arachnida</taxon>
        <taxon>Araneae</taxon>
        <taxon>Araneomorphae</taxon>
        <taxon>Entelegynae</taxon>
        <taxon>Araneoidea</taxon>
        <taxon>Araneidae</taxon>
        <taxon>Caerostris</taxon>
    </lineage>
</organism>
<dbReference type="AlphaFoldDB" id="A0AAV4MQU1"/>